<comment type="caution">
    <text evidence="8">The sequence shown here is derived from an EMBL/GenBank/DDBJ whole genome shotgun (WGS) entry which is preliminary data.</text>
</comment>
<organism evidence="8 9">
    <name type="scientific">Pedobacter ginsengiterrae</name>
    <dbReference type="NCBI Taxonomy" id="871696"/>
    <lineage>
        <taxon>Bacteria</taxon>
        <taxon>Pseudomonadati</taxon>
        <taxon>Bacteroidota</taxon>
        <taxon>Sphingobacteriia</taxon>
        <taxon>Sphingobacteriales</taxon>
        <taxon>Sphingobacteriaceae</taxon>
        <taxon>Pedobacter</taxon>
    </lineage>
</organism>
<evidence type="ECO:0000256" key="2">
    <source>
        <dbReference type="ARBA" id="ARBA00022670"/>
    </source>
</evidence>
<dbReference type="InterPro" id="IPR011765">
    <property type="entry name" value="Pept_M16_N"/>
</dbReference>
<dbReference type="PANTHER" id="PTHR43690">
    <property type="entry name" value="NARDILYSIN"/>
    <property type="match status" value="1"/>
</dbReference>
<evidence type="ECO:0000256" key="1">
    <source>
        <dbReference type="ARBA" id="ARBA00007261"/>
    </source>
</evidence>
<evidence type="ECO:0000259" key="7">
    <source>
        <dbReference type="Pfam" id="PF05193"/>
    </source>
</evidence>
<sequence length="443" mass="50378">MFSMTLQLKNKPTKKQTNQNNIFTVLKNYMVDFKRFTLSNGLKVLVHEDATTPMAVLNILYDVGARDENPEQTGFAHLFEHLMFGGSVNIPNYDEPLQRVGGENNAFTSNDITNYYITLPAENIETAFWLESDRMLSLAFSEKSLETQINVVSEEFKQRYLNQPYGDVWLKLRPLAYKKHAYRWATIGKELSHIEDAKMADVKAFFNKHYNPQNAILVVGGNVKTEDVKKLAEKWFEPIPSGDKYERNLPQEDKQNEARTETVKANVPLNAIYVAFKMPGRLSNDYYAFDLLSDILSGGKSSRLHNSLLKEQQLFSDINAYISSSLDPGLFIVEGKLVEGVSIEKAEAAIWEELEKIKSELVGANELTKVKNKVESVLVFSEMSLLDKAMNLAYYELLGDADILNQEAAKYLEVEAEDIKRISTETFDKNSSSTLYYLTEENA</sequence>
<dbReference type="InterPro" id="IPR011249">
    <property type="entry name" value="Metalloenz_LuxS/M16"/>
</dbReference>
<dbReference type="EMBL" id="BAABAK010000019">
    <property type="protein sequence ID" value="GAA3980268.1"/>
    <property type="molecule type" value="Genomic_DNA"/>
</dbReference>
<keyword evidence="2" id="KW-0645">Protease</keyword>
<dbReference type="SUPFAM" id="SSF63411">
    <property type="entry name" value="LuxS/MPP-like metallohydrolase"/>
    <property type="match status" value="2"/>
</dbReference>
<dbReference type="InterPro" id="IPR050626">
    <property type="entry name" value="Peptidase_M16"/>
</dbReference>
<dbReference type="Proteomes" id="UP001501081">
    <property type="component" value="Unassembled WGS sequence"/>
</dbReference>
<dbReference type="PANTHER" id="PTHR43690:SF17">
    <property type="entry name" value="PROTEIN YHJJ"/>
    <property type="match status" value="1"/>
</dbReference>
<reference evidence="9" key="1">
    <citation type="journal article" date="2019" name="Int. J. Syst. Evol. Microbiol.">
        <title>The Global Catalogue of Microorganisms (GCM) 10K type strain sequencing project: providing services to taxonomists for standard genome sequencing and annotation.</title>
        <authorList>
            <consortium name="The Broad Institute Genomics Platform"/>
            <consortium name="The Broad Institute Genome Sequencing Center for Infectious Disease"/>
            <person name="Wu L."/>
            <person name="Ma J."/>
        </authorList>
    </citation>
    <scope>NUCLEOTIDE SEQUENCE [LARGE SCALE GENOMIC DNA]</scope>
    <source>
        <strain evidence="9">JCM 17338</strain>
    </source>
</reference>
<keyword evidence="3" id="KW-0378">Hydrolase</keyword>
<dbReference type="InterPro" id="IPR007863">
    <property type="entry name" value="Peptidase_M16_C"/>
</dbReference>
<dbReference type="Gene3D" id="3.30.830.10">
    <property type="entry name" value="Metalloenzyme, LuxS/M16 peptidase-like"/>
    <property type="match status" value="2"/>
</dbReference>
<evidence type="ECO:0000256" key="5">
    <source>
        <dbReference type="ARBA" id="ARBA00023049"/>
    </source>
</evidence>
<comment type="similarity">
    <text evidence="1">Belongs to the peptidase M16 family.</text>
</comment>
<dbReference type="Pfam" id="PF05193">
    <property type="entry name" value="Peptidase_M16_C"/>
    <property type="match status" value="1"/>
</dbReference>
<keyword evidence="4" id="KW-0862">Zinc</keyword>
<keyword evidence="9" id="KW-1185">Reference proteome</keyword>
<evidence type="ECO:0000256" key="3">
    <source>
        <dbReference type="ARBA" id="ARBA00022801"/>
    </source>
</evidence>
<evidence type="ECO:0000259" key="6">
    <source>
        <dbReference type="Pfam" id="PF00675"/>
    </source>
</evidence>
<name>A0ABP7QCZ8_9SPHI</name>
<dbReference type="Pfam" id="PF00675">
    <property type="entry name" value="Peptidase_M16"/>
    <property type="match status" value="1"/>
</dbReference>
<evidence type="ECO:0000313" key="8">
    <source>
        <dbReference type="EMBL" id="GAA3980268.1"/>
    </source>
</evidence>
<evidence type="ECO:0000313" key="9">
    <source>
        <dbReference type="Proteomes" id="UP001501081"/>
    </source>
</evidence>
<proteinExistence type="inferred from homology"/>
<feature type="domain" description="Peptidase M16 N-terminal" evidence="6">
    <location>
        <begin position="43"/>
        <end position="158"/>
    </location>
</feature>
<evidence type="ECO:0000256" key="4">
    <source>
        <dbReference type="ARBA" id="ARBA00022833"/>
    </source>
</evidence>
<feature type="domain" description="Peptidase M16 C-terminal" evidence="7">
    <location>
        <begin position="200"/>
        <end position="373"/>
    </location>
</feature>
<gene>
    <name evidence="8" type="ORF">GCM10022246_35430</name>
</gene>
<accession>A0ABP7QCZ8</accession>
<protein>
    <submittedName>
        <fullName evidence="8">Pitrilysin family protein</fullName>
    </submittedName>
</protein>
<keyword evidence="5" id="KW-0482">Metalloprotease</keyword>